<evidence type="ECO:0000313" key="9">
    <source>
        <dbReference type="Proteomes" id="UP000000689"/>
    </source>
</evidence>
<evidence type="ECO:0000256" key="5">
    <source>
        <dbReference type="SAM" id="MobiDB-lite"/>
    </source>
</evidence>
<dbReference type="RefSeq" id="XP_003670564.1">
    <property type="nucleotide sequence ID" value="XM_003670516.1"/>
</dbReference>
<feature type="coiled-coil region" evidence="4">
    <location>
        <begin position="1505"/>
        <end position="1562"/>
    </location>
</feature>
<dbReference type="GO" id="GO:1901925">
    <property type="term" value="P:negative regulation of protein import into nucleus during spindle assembly checkpoint"/>
    <property type="evidence" value="ECO:0007669"/>
    <property type="project" value="EnsemblFungi"/>
</dbReference>
<dbReference type="InterPro" id="IPR012929">
    <property type="entry name" value="Nucleoprot-TPR/MLP1-2_dom"/>
</dbReference>
<feature type="coiled-coil region" evidence="4">
    <location>
        <begin position="980"/>
        <end position="1134"/>
    </location>
</feature>
<feature type="compositionally biased region" description="Low complexity" evidence="5">
    <location>
        <begin position="1890"/>
        <end position="1899"/>
    </location>
</feature>
<evidence type="ECO:0000256" key="2">
    <source>
        <dbReference type="ARBA" id="ARBA00023054"/>
    </source>
</evidence>
<proteinExistence type="predicted"/>
<feature type="compositionally biased region" description="Polar residues" evidence="5">
    <location>
        <begin position="1667"/>
        <end position="1682"/>
    </location>
</feature>
<dbReference type="Pfam" id="PF25785">
    <property type="entry name" value="TPR"/>
    <property type="match status" value="1"/>
</dbReference>
<feature type="region of interest" description="Disordered" evidence="5">
    <location>
        <begin position="1737"/>
        <end position="1794"/>
    </location>
</feature>
<feature type="coiled-coil region" evidence="4">
    <location>
        <begin position="1162"/>
        <end position="1210"/>
    </location>
</feature>
<dbReference type="GO" id="GO:0005654">
    <property type="term" value="C:nucleoplasm"/>
    <property type="evidence" value="ECO:0007669"/>
    <property type="project" value="EnsemblFungi"/>
</dbReference>
<feature type="coiled-coil region" evidence="4">
    <location>
        <begin position="658"/>
        <end position="734"/>
    </location>
</feature>
<keyword evidence="9" id="KW-1185">Reference proteome</keyword>
<keyword evidence="2 4" id="KW-0175">Coiled coil</keyword>
<feature type="compositionally biased region" description="Basic and acidic residues" evidence="5">
    <location>
        <begin position="1944"/>
        <end position="1973"/>
    </location>
</feature>
<dbReference type="InterPro" id="IPR057974">
    <property type="entry name" value="NUA/TPR/MLP1-2-like_dom"/>
</dbReference>
<organism evidence="8 9">
    <name type="scientific">Naumovozyma dairenensis (strain ATCC 10597 / BCRC 20456 / CBS 421 / NBRC 0211 / NRRL Y-12639)</name>
    <name type="common">Saccharomyces dairenensis</name>
    <dbReference type="NCBI Taxonomy" id="1071378"/>
    <lineage>
        <taxon>Eukaryota</taxon>
        <taxon>Fungi</taxon>
        <taxon>Dikarya</taxon>
        <taxon>Ascomycota</taxon>
        <taxon>Saccharomycotina</taxon>
        <taxon>Saccharomycetes</taxon>
        <taxon>Saccharomycetales</taxon>
        <taxon>Saccharomycetaceae</taxon>
        <taxon>Naumovozyma</taxon>
    </lineage>
</organism>
<feature type="region of interest" description="Disordered" evidence="5">
    <location>
        <begin position="1812"/>
        <end position="1973"/>
    </location>
</feature>
<dbReference type="GeneID" id="11499070"/>
<dbReference type="GO" id="GO:0034398">
    <property type="term" value="P:telomere tethering at nuclear periphery"/>
    <property type="evidence" value="ECO:0007669"/>
    <property type="project" value="EnsemblFungi"/>
</dbReference>
<feature type="coiled-coil region" evidence="4">
    <location>
        <begin position="1316"/>
        <end position="1389"/>
    </location>
</feature>
<feature type="coiled-coil region" evidence="4">
    <location>
        <begin position="1432"/>
        <end position="1466"/>
    </location>
</feature>
<sequence>MLGFQEPTTDSNKNPLSSATIAKVASFLDTSPDVVQTLDETILKSLNNRFDEFNHIENEQIKISTELEVTKKTNNTTIKKLKNELTELIDSYESVCKEKEDAYKKIAEEEEKKIDNRDELESKLIQIHSLEENVSELQSKKQELIKSLDDRITELNEYRHNIELLNNEKSKTRNKILQLENENQDLKINDLSQRTQLERLSQELETINKEKLWLEERLGEKGEQFDSYREKSINENQDLKLQLNTVKNELDQMKSTNCVLQERTDELSNKLRDTSTNLKNIQQSRNNDKATHEKELTLKQQLIVVLQSQLNELQRENGNELSLTVSDTASSSRKDSDFTREINDLKNQLNHVQERNVELEFKLRKSEDYTAVSNSTSSDDLRNSLAKAYDDIDVLKKKLNDEQSQRENFEKNLEEFMDDLETELPTLEAYRHRAAAREEELKEATLLLEKANKEKSLVSSELNQAQSRIQSIEQEIKLVAKQRSDLANQLQFFLVHNSVANDSAGPLTDEEVKFIRNIIQEDDEMHDKETDTQKVISERLTKFKDIIELQQKNMELLKTTRELATKLEEEDKIKQAEKSRIEEETIAEAKEAILTLQNYNSSLTAKIAALTKELETYKVLSNTEDSSTPADFDKQREQREIEHTQLVKELETRIASIIQESKENANILNDKIFALDEKNNHISIELAREKSAKQLAEERLKLLQKSMDMTITENERLQKRLNSLRNVVVEQDKRTHETINSLIKTRSELATVENKWNVSQNEIKLLHSSEEMLKNELTRLNEEKNSMKLLVTRLQTLQSEREHLLSTTQDKFNKELNDLEGTCNDLRKKLKEAEENYGSLMEETTELKDDFRQKKKSLKEEMSNVEKRYSEIVEKERETKWENTRLTKQLKEKTELIEKYKAASDDEGKLEEISSLQKELQVLKNELTESYSQTESYRKDIELLNQSIADINKQVLNKEAAFKERITEVELAKNNIADSNTVLKTQIDDLNNELEVQKKLYEDEKINFTRNANELERVTKGLEQSKRDYEDKLKSLMKDLEEQVKYANKAQNNYEQELQNHANVSKTISQLREQTQHYRTEIAELTISATDAKRLLNENQISWQKQRDEYEKQIEFFKKRIEEESEQNKMLFEQSKLTTQANDEDNAESSGVNSIEGDNKLVLSLRSERDLLQERLNVTEAEEKLLRERLTSIEKDFRATDLELQKIKEETHNYPDLLEQHKTVMSQLTQLDLLRESNITLRNETIELQSKNQHLQTEVENLHDKLLPLETELQTLTNLIEEKDKQLSICHEESERWKQRSQDILSKYQRIDPVEHENLAEERNRLQAQLEEKSKENEELGNRFEKLKKQAHEKLNASKISQNSLTIQINDLEAKKKELLSQLETEKEGKLSLEKRLEVTMKNSHDIVSIQSQLEEALMKSKDFETKFINSVESSKQIEENLNSEIKKLQEESSKLQEELAHEKLTTSTTEIGNVDQDTVDGGVSNDIVESMKQSFEEEKIKFIEEQTTEFKKKLQAEINKLKAEYETKQIEPVSIDENAIRKQIEEEYEQATSQRIKEAEENLKRRIRLPTEEKINKVIDKRRTQLENEFQNKVEARAKELLTGDEKNEFFDRMKKEIQEELARKYEEELQVVKKKAFDEGRQQVLMKTSFLEKKITKLESDLQNAKSNTGATDNTIVSTDNETKYEGSDKKPVTINTNVVSDVGENNAERTPMNKFPRAIMNPLLSNGEHLNLILNPSSSSLQPSPSNRNVGGTTTTTTTTNNNNNNNNNNKNKNNSGSGGNNNPFTSPFQLSTTTATIPQSVVQPTFSFGSNVNTSGNSNADDNSNSNNAGEDLVYDSMRTSTSLASSESSARSSPESKNEDNNDENLGKKEQKEEEEREGNDEDNNNNNNNVSENSSQTKGLSFSLGNTPIATEEGKGTEASLSLNLPMKRAVDEEAEEEKDREVRKGEDEDKEGKGDESDSNKRSKLE</sequence>
<feature type="coiled-coil region" evidence="4">
    <location>
        <begin position="763"/>
        <end position="954"/>
    </location>
</feature>
<feature type="region of interest" description="Disordered" evidence="5">
    <location>
        <begin position="1667"/>
        <end position="1692"/>
    </location>
</feature>
<dbReference type="GO" id="GO:0044615">
    <property type="term" value="C:nuclear pore nuclear basket"/>
    <property type="evidence" value="ECO:0007669"/>
    <property type="project" value="EnsemblFungi"/>
</dbReference>
<dbReference type="GO" id="GO:0016973">
    <property type="term" value="P:poly(A)+ mRNA export from nucleus"/>
    <property type="evidence" value="ECO:0007669"/>
    <property type="project" value="EnsemblFungi"/>
</dbReference>
<dbReference type="KEGG" id="ndi:NDAI_0E05040"/>
<reference evidence="8 9" key="1">
    <citation type="journal article" date="2011" name="Proc. Natl. Acad. Sci. U.S.A.">
        <title>Evolutionary erosion of yeast sex chromosomes by mating-type switching accidents.</title>
        <authorList>
            <person name="Gordon J.L."/>
            <person name="Armisen D."/>
            <person name="Proux-Wera E."/>
            <person name="Oheigeartaigh S.S."/>
            <person name="Byrne K.P."/>
            <person name="Wolfe K.H."/>
        </authorList>
    </citation>
    <scope>NUCLEOTIDE SEQUENCE [LARGE SCALE GENOMIC DNA]</scope>
    <source>
        <strain evidence="9">ATCC 10597 / BCRC 20456 / CBS 421 / NBRC 0211 / NRRL Y-12639</strain>
    </source>
</reference>
<dbReference type="GO" id="GO:0006606">
    <property type="term" value="P:protein import into nucleus"/>
    <property type="evidence" value="ECO:0007669"/>
    <property type="project" value="EnsemblFungi"/>
</dbReference>
<evidence type="ECO:0000313" key="8">
    <source>
        <dbReference type="EMBL" id="CCD25321.1"/>
    </source>
</evidence>
<accession>G0WAP8</accession>
<dbReference type="GO" id="GO:0090204">
    <property type="term" value="P:protein localization to nuclear pore"/>
    <property type="evidence" value="ECO:0007669"/>
    <property type="project" value="EnsemblFungi"/>
</dbReference>
<feature type="compositionally biased region" description="Acidic residues" evidence="5">
    <location>
        <begin position="1880"/>
        <end position="1889"/>
    </location>
</feature>
<feature type="compositionally biased region" description="Low complexity" evidence="5">
    <location>
        <begin position="1737"/>
        <end position="1779"/>
    </location>
</feature>
<evidence type="ECO:0000256" key="4">
    <source>
        <dbReference type="SAM" id="Coils"/>
    </source>
</evidence>
<dbReference type="GO" id="GO:0071028">
    <property type="term" value="P:nuclear mRNA surveillance"/>
    <property type="evidence" value="ECO:0007669"/>
    <property type="project" value="EnsemblFungi"/>
</dbReference>
<feature type="compositionally biased region" description="Low complexity" evidence="5">
    <location>
        <begin position="1819"/>
        <end position="1834"/>
    </location>
</feature>
<feature type="coiled-coil region" evidence="4">
    <location>
        <begin position="78"/>
        <end position="489"/>
    </location>
</feature>
<comment type="subcellular location">
    <subcellularLocation>
        <location evidence="1">Nucleus</location>
    </subcellularLocation>
</comment>
<keyword evidence="3" id="KW-0539">Nucleus</keyword>
<dbReference type="OrthoDB" id="343070at2759"/>
<evidence type="ECO:0000256" key="1">
    <source>
        <dbReference type="ARBA" id="ARBA00004123"/>
    </source>
</evidence>
<dbReference type="OMA" id="HAQQNYE"/>
<feature type="domain" description="NUA/TPR/MLP1-2-like" evidence="7">
    <location>
        <begin position="461"/>
        <end position="571"/>
    </location>
</feature>
<dbReference type="eggNOG" id="KOG4674">
    <property type="taxonomic scope" value="Eukaryota"/>
</dbReference>
<dbReference type="GO" id="GO:0043021">
    <property type="term" value="F:ribonucleoprotein complex binding"/>
    <property type="evidence" value="ECO:0007669"/>
    <property type="project" value="EnsemblFungi"/>
</dbReference>
<dbReference type="Pfam" id="PF07926">
    <property type="entry name" value="TPR_MLP1_2"/>
    <property type="match status" value="1"/>
</dbReference>
<feature type="compositionally biased region" description="Low complexity" evidence="5">
    <location>
        <begin position="1841"/>
        <end position="1858"/>
    </location>
</feature>
<dbReference type="GO" id="GO:0140586">
    <property type="term" value="F:promoter-terminator loop anchoring activity"/>
    <property type="evidence" value="ECO:0007669"/>
    <property type="project" value="EnsemblFungi"/>
</dbReference>
<feature type="compositionally biased region" description="Basic and acidic residues" evidence="5">
    <location>
        <begin position="1859"/>
        <end position="1879"/>
    </location>
</feature>
<feature type="compositionally biased region" description="Polar residues" evidence="5">
    <location>
        <begin position="1900"/>
        <end position="1915"/>
    </location>
</feature>
<feature type="compositionally biased region" description="Basic and acidic residues" evidence="5">
    <location>
        <begin position="1683"/>
        <end position="1692"/>
    </location>
</feature>
<evidence type="ECO:0000259" key="7">
    <source>
        <dbReference type="Pfam" id="PF25785"/>
    </source>
</evidence>
<name>G0WAP8_NAUDC</name>
<feature type="domain" description="Nucleoprotein TPR/MLP1-2" evidence="6">
    <location>
        <begin position="1012"/>
        <end position="1135"/>
    </location>
</feature>
<dbReference type="PANTHER" id="PTHR18898">
    <property type="entry name" value="NUCLEOPROTEIN TPR-RELATED"/>
    <property type="match status" value="1"/>
</dbReference>
<dbReference type="GO" id="GO:0017056">
    <property type="term" value="F:structural constituent of nuclear pore"/>
    <property type="evidence" value="ECO:0007669"/>
    <property type="project" value="TreeGrafter"/>
</dbReference>
<protein>
    <submittedName>
        <fullName evidence="8">Uncharacterized protein</fullName>
    </submittedName>
</protein>
<dbReference type="HOGENOM" id="CLU_002365_0_0_1"/>
<dbReference type="Proteomes" id="UP000000689">
    <property type="component" value="Chromosome 5"/>
</dbReference>
<evidence type="ECO:0000259" key="6">
    <source>
        <dbReference type="Pfam" id="PF07926"/>
    </source>
</evidence>
<dbReference type="EMBL" id="HE580271">
    <property type="protein sequence ID" value="CCD25321.1"/>
    <property type="molecule type" value="Genomic_DNA"/>
</dbReference>
<feature type="region of interest" description="Disordered" evidence="5">
    <location>
        <begin position="1135"/>
        <end position="1154"/>
    </location>
</feature>
<dbReference type="STRING" id="1071378.G0WAP8"/>
<dbReference type="PANTHER" id="PTHR18898:SF2">
    <property type="entry name" value="NUCLEOPROTEIN TPR"/>
    <property type="match status" value="1"/>
</dbReference>
<gene>
    <name evidence="8" type="primary">NDAI0E05040</name>
    <name evidence="8" type="ordered locus">NDAI_0E05040</name>
</gene>
<evidence type="ECO:0000256" key="3">
    <source>
        <dbReference type="ARBA" id="ARBA00023242"/>
    </source>
</evidence>